<dbReference type="AlphaFoldDB" id="A0AAW9RNB8"/>
<keyword evidence="3" id="KW-1185">Reference proteome</keyword>
<evidence type="ECO:0000313" key="2">
    <source>
        <dbReference type="EMBL" id="MEJ8571793.1"/>
    </source>
</evidence>
<feature type="signal peptide" evidence="1">
    <location>
        <begin position="1"/>
        <end position="25"/>
    </location>
</feature>
<dbReference type="EMBL" id="JAZHOF010000003">
    <property type="protein sequence ID" value="MEJ8571793.1"/>
    <property type="molecule type" value="Genomic_DNA"/>
</dbReference>
<dbReference type="RefSeq" id="WP_340329480.1">
    <property type="nucleotide sequence ID" value="NZ_JAZHOF010000003.1"/>
</dbReference>
<keyword evidence="1" id="KW-0732">Signal</keyword>
<gene>
    <name evidence="2" type="ORF">V3328_09935</name>
</gene>
<protein>
    <submittedName>
        <fullName evidence="2">Uncharacterized protein</fullName>
    </submittedName>
</protein>
<organism evidence="2 3">
    <name type="scientific">Microbaculum marinum</name>
    <dbReference type="NCBI Taxonomy" id="1764581"/>
    <lineage>
        <taxon>Bacteria</taxon>
        <taxon>Pseudomonadati</taxon>
        <taxon>Pseudomonadota</taxon>
        <taxon>Alphaproteobacteria</taxon>
        <taxon>Hyphomicrobiales</taxon>
        <taxon>Tepidamorphaceae</taxon>
        <taxon>Microbaculum</taxon>
    </lineage>
</organism>
<name>A0AAW9RNB8_9HYPH</name>
<evidence type="ECO:0000313" key="3">
    <source>
        <dbReference type="Proteomes" id="UP001378188"/>
    </source>
</evidence>
<evidence type="ECO:0000256" key="1">
    <source>
        <dbReference type="SAM" id="SignalP"/>
    </source>
</evidence>
<dbReference type="Proteomes" id="UP001378188">
    <property type="component" value="Unassembled WGS sequence"/>
</dbReference>
<proteinExistence type="predicted"/>
<accession>A0AAW9RNB8</accession>
<reference evidence="2 3" key="1">
    <citation type="submission" date="2024-02" db="EMBL/GenBank/DDBJ databases">
        <title>Genome analysis and characterization of Microbaculum marinisediminis sp. nov., isolated from marine sediment.</title>
        <authorList>
            <person name="Du Z.-J."/>
            <person name="Ye Y.-Q."/>
            <person name="Zhang Z.-R."/>
            <person name="Yuan S.-M."/>
            <person name="Zhang X.-Y."/>
        </authorList>
    </citation>
    <scope>NUCLEOTIDE SEQUENCE [LARGE SCALE GENOMIC DNA]</scope>
    <source>
        <strain evidence="2 3">SDUM1044001</strain>
    </source>
</reference>
<sequence length="192" mass="20342">MTSNLLGAAIGAATLLLAFAPAVTADDLSTLSAEARKAVAEGRTVEALDLADQFSRAVWDAAPLAFRQTMLVDHEPTEYGAQTPRADNVYGVDEEIHLYVEPVAFGWTKSGDGWETDMVADVRVSQADGTIIAGHKAFATFNIKSPGRDPDVFLTLTYVFAGLGPGDYVVSTTLIDKVTGKSGAFSTPITIE</sequence>
<feature type="chain" id="PRO_5043331526" evidence="1">
    <location>
        <begin position="26"/>
        <end position="192"/>
    </location>
</feature>
<comment type="caution">
    <text evidence="2">The sequence shown here is derived from an EMBL/GenBank/DDBJ whole genome shotgun (WGS) entry which is preliminary data.</text>
</comment>